<evidence type="ECO:0000256" key="1">
    <source>
        <dbReference type="SAM" id="SignalP"/>
    </source>
</evidence>
<proteinExistence type="predicted"/>
<evidence type="ECO:0000313" key="3">
    <source>
        <dbReference type="Proteomes" id="UP000184287"/>
    </source>
</evidence>
<dbReference type="AlphaFoldDB" id="A0A1M4V8H4"/>
<evidence type="ECO:0000313" key="2">
    <source>
        <dbReference type="EMBL" id="SHE65265.1"/>
    </source>
</evidence>
<protein>
    <recommendedName>
        <fullName evidence="4">DUF4294 domain-containing protein</fullName>
    </recommendedName>
</protein>
<name>A0A1M4V8H4_9SPHI</name>
<gene>
    <name evidence="2" type="ORF">SAMN04488522_101817</name>
</gene>
<feature type="signal peptide" evidence="1">
    <location>
        <begin position="1"/>
        <end position="21"/>
    </location>
</feature>
<keyword evidence="3" id="KW-1185">Reference proteome</keyword>
<organism evidence="2 3">
    <name type="scientific">Pedobacter caeni</name>
    <dbReference type="NCBI Taxonomy" id="288992"/>
    <lineage>
        <taxon>Bacteria</taxon>
        <taxon>Pseudomonadati</taxon>
        <taxon>Bacteroidota</taxon>
        <taxon>Sphingobacteriia</taxon>
        <taxon>Sphingobacteriales</taxon>
        <taxon>Sphingobacteriaceae</taxon>
        <taxon>Pedobacter</taxon>
    </lineage>
</organism>
<dbReference type="RefSeq" id="WP_073227713.1">
    <property type="nucleotide sequence ID" value="NZ_FQUQ01000001.1"/>
</dbReference>
<dbReference type="OrthoDB" id="9832333at2"/>
<reference evidence="3" key="1">
    <citation type="submission" date="2016-11" db="EMBL/GenBank/DDBJ databases">
        <authorList>
            <person name="Varghese N."/>
            <person name="Submissions S."/>
        </authorList>
    </citation>
    <scope>NUCLEOTIDE SEQUENCE [LARGE SCALE GENOMIC DNA]</scope>
    <source>
        <strain evidence="3">DSM 16990</strain>
    </source>
</reference>
<accession>A0A1M4V8H4</accession>
<sequence>MKILFVLLTLLLLFNGNSVSAKRGISFKPAEKTSSISHKSDTLVGVHDIPKELTSPNYAEREYFLINQNDTSSFSCFLYEDVISKHLSLQFEYSPYSKTPTSYSPADTNVVSEQKNIQKAYKETSYEEQLQELRFILKFISKDYDISRIKKIKMSIRSFKELSLGITRKYIDQFGKKFNYKSNERIKKLIEESEFTADITKILAPYSIIIDEVSVLEFVYYSPQNDMVEGSVERRLPAKKQKRIIDGMLLLNLRAKAIN</sequence>
<feature type="chain" id="PRO_5013132778" description="DUF4294 domain-containing protein" evidence="1">
    <location>
        <begin position="22"/>
        <end position="259"/>
    </location>
</feature>
<keyword evidence="1" id="KW-0732">Signal</keyword>
<dbReference type="EMBL" id="FQUQ01000001">
    <property type="protein sequence ID" value="SHE65265.1"/>
    <property type="molecule type" value="Genomic_DNA"/>
</dbReference>
<evidence type="ECO:0008006" key="4">
    <source>
        <dbReference type="Google" id="ProtNLM"/>
    </source>
</evidence>
<dbReference type="Proteomes" id="UP000184287">
    <property type="component" value="Unassembled WGS sequence"/>
</dbReference>
<dbReference type="STRING" id="288992.SAMN04488522_101817"/>